<reference evidence="2" key="1">
    <citation type="journal article" date="2022" name="Cell">
        <title>Repeat-based holocentromeres influence genome architecture and karyotype evolution.</title>
        <authorList>
            <person name="Hofstatter P.G."/>
            <person name="Thangavel G."/>
            <person name="Lux T."/>
            <person name="Neumann P."/>
            <person name="Vondrak T."/>
            <person name="Novak P."/>
            <person name="Zhang M."/>
            <person name="Costa L."/>
            <person name="Castellani M."/>
            <person name="Scott A."/>
            <person name="Toegelov H."/>
            <person name="Fuchs J."/>
            <person name="Mata-Sucre Y."/>
            <person name="Dias Y."/>
            <person name="Vanzela A.L.L."/>
            <person name="Huettel B."/>
            <person name="Almeida C.C.S."/>
            <person name="Simkova H."/>
            <person name="Souza G."/>
            <person name="Pedrosa-Harand A."/>
            <person name="Macas J."/>
            <person name="Mayer K.F.X."/>
            <person name="Houben A."/>
            <person name="Marques A."/>
        </authorList>
    </citation>
    <scope>NUCLEOTIDE SEQUENCE</scope>
    <source>
        <strain evidence="2">RhyBre1mFocal</strain>
    </source>
</reference>
<feature type="region of interest" description="Disordered" evidence="1">
    <location>
        <begin position="52"/>
        <end position="81"/>
    </location>
</feature>
<organism evidence="2 3">
    <name type="scientific">Rhynchospora breviuscula</name>
    <dbReference type="NCBI Taxonomy" id="2022672"/>
    <lineage>
        <taxon>Eukaryota</taxon>
        <taxon>Viridiplantae</taxon>
        <taxon>Streptophyta</taxon>
        <taxon>Embryophyta</taxon>
        <taxon>Tracheophyta</taxon>
        <taxon>Spermatophyta</taxon>
        <taxon>Magnoliopsida</taxon>
        <taxon>Liliopsida</taxon>
        <taxon>Poales</taxon>
        <taxon>Cyperaceae</taxon>
        <taxon>Cyperoideae</taxon>
        <taxon>Rhynchosporeae</taxon>
        <taxon>Rhynchospora</taxon>
    </lineage>
</organism>
<accession>A0A9Q0HHP4</accession>
<protein>
    <submittedName>
        <fullName evidence="2">Uncharacterized protein</fullName>
    </submittedName>
</protein>
<feature type="compositionally biased region" description="Polar residues" evidence="1">
    <location>
        <begin position="52"/>
        <end position="71"/>
    </location>
</feature>
<dbReference type="PANTHER" id="PTHR37178:SF1">
    <property type="entry name" value="PLANT_PROTEIN"/>
    <property type="match status" value="1"/>
</dbReference>
<sequence length="275" mass="30288">MATTLSPAPIKLPTARSAAAASKPSSFLSLVRTNHRLLSKLSSPVFLDLRSHSGSRSVPSTSVTCLPSSSGERGEANEEREDVERALGMDGSIPGSSQEFVRRVSSRAYDMRRNLIQSIDSLGYDVLEKNPWREDTKPVYVLTQRDNHLWTMKTRRSRSEVERELGMLFSKGGSKKGLGVGTKTRNSGVGFNMLVEDIREGVLVFEDENDAAKYCDILQGGGQGCEGIAELEASSVFDICHKMKALAVLFRKGRSPPLPKSLERNLKARKRSLED</sequence>
<proteinExistence type="predicted"/>
<name>A0A9Q0HHP4_9POAL</name>
<evidence type="ECO:0000313" key="2">
    <source>
        <dbReference type="EMBL" id="KAJ1687117.1"/>
    </source>
</evidence>
<dbReference type="AlphaFoldDB" id="A0A9Q0HHP4"/>
<dbReference type="OrthoDB" id="566751at2759"/>
<feature type="compositionally biased region" description="Basic and acidic residues" evidence="1">
    <location>
        <begin position="72"/>
        <end position="81"/>
    </location>
</feature>
<dbReference type="Proteomes" id="UP001151287">
    <property type="component" value="Unassembled WGS sequence"/>
</dbReference>
<comment type="caution">
    <text evidence="2">The sequence shown here is derived from an EMBL/GenBank/DDBJ whole genome shotgun (WGS) entry which is preliminary data.</text>
</comment>
<evidence type="ECO:0000313" key="3">
    <source>
        <dbReference type="Proteomes" id="UP001151287"/>
    </source>
</evidence>
<dbReference type="PANTHER" id="PTHR37178">
    <property type="entry name" value="PLANT/PROTEIN"/>
    <property type="match status" value="1"/>
</dbReference>
<evidence type="ECO:0000256" key="1">
    <source>
        <dbReference type="SAM" id="MobiDB-lite"/>
    </source>
</evidence>
<keyword evidence="3" id="KW-1185">Reference proteome</keyword>
<gene>
    <name evidence="2" type="ORF">LUZ63_018507</name>
</gene>
<dbReference type="EMBL" id="JAMQYH010000005">
    <property type="protein sequence ID" value="KAJ1687117.1"/>
    <property type="molecule type" value="Genomic_DNA"/>
</dbReference>